<feature type="region of interest" description="Disordered" evidence="1">
    <location>
        <begin position="28"/>
        <end position="49"/>
    </location>
</feature>
<reference evidence="3" key="1">
    <citation type="submission" date="2022-03" db="EMBL/GenBank/DDBJ databases">
        <authorList>
            <person name="Martin H S."/>
        </authorList>
    </citation>
    <scope>NUCLEOTIDE SEQUENCE</scope>
</reference>
<sequence>MIVIVLYFAILNICLQDVLQEELMNYSSEKNKQNKTTANENGEGFKSYEEDSYGLPKVDWFNFTTNGNKDMDSPPVPSNNEGMKRNGASQLNMLKRFLGLKSGFDEGVNGASRIFGGVRKSGSGS</sequence>
<evidence type="ECO:0000313" key="4">
    <source>
        <dbReference type="Proteomes" id="UP000837857"/>
    </source>
</evidence>
<feature type="signal peptide" evidence="2">
    <location>
        <begin position="1"/>
        <end position="20"/>
    </location>
</feature>
<dbReference type="Proteomes" id="UP000837857">
    <property type="component" value="Chromosome 22"/>
</dbReference>
<feature type="non-terminal residue" evidence="3">
    <location>
        <position position="1"/>
    </location>
</feature>
<name>A0ABN8IDK5_9NEOP</name>
<proteinExistence type="predicted"/>
<evidence type="ECO:0000256" key="1">
    <source>
        <dbReference type="SAM" id="MobiDB-lite"/>
    </source>
</evidence>
<organism evidence="3 4">
    <name type="scientific">Iphiclides podalirius</name>
    <name type="common">scarce swallowtail</name>
    <dbReference type="NCBI Taxonomy" id="110791"/>
    <lineage>
        <taxon>Eukaryota</taxon>
        <taxon>Metazoa</taxon>
        <taxon>Ecdysozoa</taxon>
        <taxon>Arthropoda</taxon>
        <taxon>Hexapoda</taxon>
        <taxon>Insecta</taxon>
        <taxon>Pterygota</taxon>
        <taxon>Neoptera</taxon>
        <taxon>Endopterygota</taxon>
        <taxon>Lepidoptera</taxon>
        <taxon>Glossata</taxon>
        <taxon>Ditrysia</taxon>
        <taxon>Papilionoidea</taxon>
        <taxon>Papilionidae</taxon>
        <taxon>Papilioninae</taxon>
        <taxon>Iphiclides</taxon>
    </lineage>
</organism>
<evidence type="ECO:0000313" key="3">
    <source>
        <dbReference type="EMBL" id="CAH2055726.1"/>
    </source>
</evidence>
<gene>
    <name evidence="3" type="ORF">IPOD504_LOCUS9048</name>
</gene>
<feature type="chain" id="PRO_5045548186" evidence="2">
    <location>
        <begin position="21"/>
        <end position="125"/>
    </location>
</feature>
<accession>A0ABN8IDK5</accession>
<protein>
    <submittedName>
        <fullName evidence="3">Uncharacterized protein</fullName>
    </submittedName>
</protein>
<keyword evidence="4" id="KW-1185">Reference proteome</keyword>
<evidence type="ECO:0000256" key="2">
    <source>
        <dbReference type="SAM" id="SignalP"/>
    </source>
</evidence>
<keyword evidence="2" id="KW-0732">Signal</keyword>
<dbReference type="EMBL" id="OW152834">
    <property type="protein sequence ID" value="CAH2055726.1"/>
    <property type="molecule type" value="Genomic_DNA"/>
</dbReference>
<feature type="region of interest" description="Disordered" evidence="1">
    <location>
        <begin position="66"/>
        <end position="85"/>
    </location>
</feature>